<dbReference type="GO" id="GO:0034707">
    <property type="term" value="C:chloride channel complex"/>
    <property type="evidence" value="ECO:0007669"/>
    <property type="project" value="UniProtKB-KW"/>
</dbReference>
<evidence type="ECO:0000256" key="9">
    <source>
        <dbReference type="ARBA" id="ARBA00023303"/>
    </source>
</evidence>
<dbReference type="Pfam" id="PF00571">
    <property type="entry name" value="CBS"/>
    <property type="match status" value="2"/>
</dbReference>
<feature type="transmembrane region" description="Helical" evidence="11">
    <location>
        <begin position="162"/>
        <end position="184"/>
    </location>
</feature>
<dbReference type="CDD" id="cd00400">
    <property type="entry name" value="Voltage_gated_ClC"/>
    <property type="match status" value="1"/>
</dbReference>
<dbReference type="HOGENOM" id="CLU_480316_0_0_2"/>
<keyword evidence="10" id="KW-0129">CBS domain</keyword>
<evidence type="ECO:0000256" key="11">
    <source>
        <dbReference type="SAM" id="Phobius"/>
    </source>
</evidence>
<dbReference type="RefSeq" id="WP_014026366.1">
    <property type="nucleotide sequence ID" value="NC_015931.1"/>
</dbReference>
<feature type="transmembrane region" description="Helical" evidence="11">
    <location>
        <begin position="365"/>
        <end position="387"/>
    </location>
</feature>
<dbReference type="OrthoDB" id="89900at2157"/>
<evidence type="ECO:0000313" key="13">
    <source>
        <dbReference type="EMBL" id="AEM38689.1"/>
    </source>
</evidence>
<feature type="transmembrane region" description="Helical" evidence="11">
    <location>
        <begin position="236"/>
        <end position="254"/>
    </location>
</feature>
<evidence type="ECO:0000256" key="2">
    <source>
        <dbReference type="ARBA" id="ARBA00022448"/>
    </source>
</evidence>
<keyword evidence="6 11" id="KW-0472">Membrane</keyword>
<keyword evidence="7" id="KW-0869">Chloride channel</keyword>
<dbReference type="Proteomes" id="UP000001037">
    <property type="component" value="Chromosome"/>
</dbReference>
<evidence type="ECO:0000256" key="5">
    <source>
        <dbReference type="ARBA" id="ARBA00023065"/>
    </source>
</evidence>
<dbReference type="PANTHER" id="PTHR43427">
    <property type="entry name" value="CHLORIDE CHANNEL PROTEIN CLC-E"/>
    <property type="match status" value="1"/>
</dbReference>
<dbReference type="PROSITE" id="PS51371">
    <property type="entry name" value="CBS"/>
    <property type="match status" value="2"/>
</dbReference>
<proteinExistence type="predicted"/>
<feature type="transmembrane region" description="Helical" evidence="11">
    <location>
        <begin position="62"/>
        <end position="86"/>
    </location>
</feature>
<evidence type="ECO:0000256" key="4">
    <source>
        <dbReference type="ARBA" id="ARBA00022989"/>
    </source>
</evidence>
<dbReference type="FunCoup" id="G0EDS0">
    <property type="interactions" value="39"/>
</dbReference>
<comment type="subcellular location">
    <subcellularLocation>
        <location evidence="1">Membrane</location>
        <topology evidence="1">Multi-pass membrane protein</topology>
    </subcellularLocation>
</comment>
<evidence type="ECO:0000313" key="14">
    <source>
        <dbReference type="Proteomes" id="UP000001037"/>
    </source>
</evidence>
<dbReference type="GO" id="GO:0005254">
    <property type="term" value="F:chloride channel activity"/>
    <property type="evidence" value="ECO:0007669"/>
    <property type="project" value="UniProtKB-KW"/>
</dbReference>
<dbReference type="SUPFAM" id="SSF81340">
    <property type="entry name" value="Clc chloride channel"/>
    <property type="match status" value="1"/>
</dbReference>
<dbReference type="InterPro" id="IPR000644">
    <property type="entry name" value="CBS_dom"/>
</dbReference>
<feature type="transmembrane region" description="Helical" evidence="11">
    <location>
        <begin position="106"/>
        <end position="125"/>
    </location>
</feature>
<feature type="transmembrane region" description="Helical" evidence="11">
    <location>
        <begin position="393"/>
        <end position="411"/>
    </location>
</feature>
<keyword evidence="8" id="KW-0868">Chloride</keyword>
<dbReference type="InParanoid" id="G0EDS0"/>
<dbReference type="EMBL" id="CP002838">
    <property type="protein sequence ID" value="AEM38689.1"/>
    <property type="molecule type" value="Genomic_DNA"/>
</dbReference>
<name>G0EDS0_PYRF1</name>
<organism evidence="13 14">
    <name type="scientific">Pyrolobus fumarii (strain DSM 11204 / 1A)</name>
    <dbReference type="NCBI Taxonomy" id="694429"/>
    <lineage>
        <taxon>Archaea</taxon>
        <taxon>Thermoproteota</taxon>
        <taxon>Thermoprotei</taxon>
        <taxon>Desulfurococcales</taxon>
        <taxon>Pyrodictiaceae</taxon>
        <taxon>Pyrolobus</taxon>
    </lineage>
</organism>
<feature type="domain" description="CBS" evidence="12">
    <location>
        <begin position="459"/>
        <end position="516"/>
    </location>
</feature>
<dbReference type="Gene3D" id="1.10.3080.10">
    <property type="entry name" value="Clc chloride channel"/>
    <property type="match status" value="1"/>
</dbReference>
<feature type="transmembrane region" description="Helical" evidence="11">
    <location>
        <begin position="266"/>
        <end position="286"/>
    </location>
</feature>
<sequence length="584" mass="62215">MASSQRHTDAISASRGVCCTFILESLIEPLLIGLVVGLAAAVFGLLFSYYEEIGAAIRVLLGDYWLFTSIALFSVVGLALVKLYGWYEGSSTNKFLEYYHFDGGRIPGIAALVLVVGSLITVAAGGSVGPEGPTLILGGYIGYIMARKLLNKPAYEAKEHVLIGAGAAVAAVFKAPLTAMTFVLEVLYRRDLETGVFLETLVATVTAYLVSVALTGPAGIMAVRFGGSPIPTLEDIIAGLVAGLAASIVARIMVESKHLLSKLSREIVKVSKLAGPLLLTSIIWLASRRHPFVLGGGEHIAVEALHNELELAHTEALWASVEKAVLTTASLTLGGTGGIFLPLVTIGSLLGYGLSGLLPEASLNVLILASIAGVFAGTNSVVISAVLFGVEVLGGHAFIPSALAATLAYLLSMGTSIHSNQLPRREVAKKLALASLLHRLVEHHELRKRLETLSVLEAANKNPIKFTAEMSVGDALRIAAEKSHIAYPVVDTNGILLGYVELEDMIAVDPTTKLRELVRPAPVISPDASILQASLAMIRRDVDRLFVCDKTGYLLGILTKTDLLRTLMQIYEEVLEQEFEEVFE</sequence>
<dbReference type="KEGG" id="pfm:Pyrfu_0820"/>
<keyword evidence="2" id="KW-0813">Transport</keyword>
<dbReference type="Gene3D" id="3.10.580.10">
    <property type="entry name" value="CBS-domain"/>
    <property type="match status" value="1"/>
</dbReference>
<dbReference type="PANTHER" id="PTHR43427:SF6">
    <property type="entry name" value="CHLORIDE CHANNEL PROTEIN CLC-E"/>
    <property type="match status" value="1"/>
</dbReference>
<accession>G0EDS0</accession>
<feature type="domain" description="CBS" evidence="12">
    <location>
        <begin position="517"/>
        <end position="573"/>
    </location>
</feature>
<dbReference type="InterPro" id="IPR014743">
    <property type="entry name" value="Cl-channel_core"/>
</dbReference>
<dbReference type="InterPro" id="IPR046342">
    <property type="entry name" value="CBS_dom_sf"/>
</dbReference>
<keyword evidence="9" id="KW-0407">Ion channel</keyword>
<reference evidence="13 14" key="1">
    <citation type="journal article" date="2011" name="Stand. Genomic Sci.">
        <title>Complete genome sequence of the hyperthermophilic chemolithoautotroph Pyrolobus fumarii type strain (1A).</title>
        <authorList>
            <person name="Anderson I."/>
            <person name="Goker M."/>
            <person name="Nolan M."/>
            <person name="Lucas S."/>
            <person name="Hammon N."/>
            <person name="Deshpande S."/>
            <person name="Cheng J.F."/>
            <person name="Tapia R."/>
            <person name="Han C."/>
            <person name="Goodwin L."/>
            <person name="Pitluck S."/>
            <person name="Huntemann M."/>
            <person name="Liolios K."/>
            <person name="Ivanova N."/>
            <person name="Pagani I."/>
            <person name="Mavromatis K."/>
            <person name="Ovchinikova G."/>
            <person name="Pati A."/>
            <person name="Chen A."/>
            <person name="Palaniappan K."/>
            <person name="Land M."/>
            <person name="Hauser L."/>
            <person name="Brambilla E.M."/>
            <person name="Huber H."/>
            <person name="Yasawong M."/>
            <person name="Rohde M."/>
            <person name="Spring S."/>
            <person name="Abt B."/>
            <person name="Sikorski J."/>
            <person name="Wirth R."/>
            <person name="Detter J.C."/>
            <person name="Woyke T."/>
            <person name="Bristow J."/>
            <person name="Eisen J.A."/>
            <person name="Markowitz V."/>
            <person name="Hugenholtz P."/>
            <person name="Kyrpides N.C."/>
            <person name="Klenk H.P."/>
            <person name="Lapidus A."/>
        </authorList>
    </citation>
    <scope>NUCLEOTIDE SEQUENCE [LARGE SCALE GENOMIC DNA]</scope>
    <source>
        <strain evidence="14">DSM 11204 / 1A</strain>
    </source>
</reference>
<dbReference type="STRING" id="694429.Pyrfu_0820"/>
<dbReference type="PRINTS" id="PR00762">
    <property type="entry name" value="CLCHANNEL"/>
</dbReference>
<evidence type="ECO:0000259" key="12">
    <source>
        <dbReference type="PROSITE" id="PS51371"/>
    </source>
</evidence>
<dbReference type="InterPro" id="IPR001807">
    <property type="entry name" value="ClC"/>
</dbReference>
<evidence type="ECO:0000256" key="1">
    <source>
        <dbReference type="ARBA" id="ARBA00004141"/>
    </source>
</evidence>
<dbReference type="AlphaFoldDB" id="G0EDS0"/>
<evidence type="ECO:0000256" key="10">
    <source>
        <dbReference type="PROSITE-ProRule" id="PRU00703"/>
    </source>
</evidence>
<keyword evidence="4 11" id="KW-1133">Transmembrane helix</keyword>
<feature type="transmembrane region" description="Helical" evidence="11">
    <location>
        <begin position="30"/>
        <end position="50"/>
    </location>
</feature>
<dbReference type="GeneID" id="11139291"/>
<dbReference type="InterPro" id="IPR050368">
    <property type="entry name" value="ClC-type_chloride_channel"/>
</dbReference>
<gene>
    <name evidence="13" type="ordered locus">Pyrfu_0820</name>
</gene>
<evidence type="ECO:0000256" key="6">
    <source>
        <dbReference type="ARBA" id="ARBA00023136"/>
    </source>
</evidence>
<evidence type="ECO:0000256" key="8">
    <source>
        <dbReference type="ARBA" id="ARBA00023214"/>
    </source>
</evidence>
<feature type="transmembrane region" description="Helical" evidence="11">
    <location>
        <begin position="196"/>
        <end position="216"/>
    </location>
</feature>
<dbReference type="eggNOG" id="arCOG02569">
    <property type="taxonomic scope" value="Archaea"/>
</dbReference>
<keyword evidence="5" id="KW-0406">Ion transport</keyword>
<keyword evidence="14" id="KW-1185">Reference proteome</keyword>
<protein>
    <submittedName>
        <fullName evidence="13">Cl-channel voltage-gated family protein</fullName>
    </submittedName>
</protein>
<dbReference type="SMART" id="SM00116">
    <property type="entry name" value="CBS"/>
    <property type="match status" value="2"/>
</dbReference>
<feature type="transmembrane region" description="Helical" evidence="11">
    <location>
        <begin position="339"/>
        <end position="358"/>
    </location>
</feature>
<keyword evidence="3 11" id="KW-0812">Transmembrane</keyword>
<dbReference type="CDD" id="cd02205">
    <property type="entry name" value="CBS_pair_SF"/>
    <property type="match status" value="1"/>
</dbReference>
<dbReference type="SUPFAM" id="SSF54631">
    <property type="entry name" value="CBS-domain pair"/>
    <property type="match status" value="1"/>
</dbReference>
<evidence type="ECO:0000256" key="3">
    <source>
        <dbReference type="ARBA" id="ARBA00022692"/>
    </source>
</evidence>
<dbReference type="Pfam" id="PF00654">
    <property type="entry name" value="Voltage_CLC"/>
    <property type="match status" value="1"/>
</dbReference>
<evidence type="ECO:0000256" key="7">
    <source>
        <dbReference type="ARBA" id="ARBA00023173"/>
    </source>
</evidence>